<dbReference type="SMART" id="SM00633">
    <property type="entry name" value="Glyco_10"/>
    <property type="match status" value="1"/>
</dbReference>
<dbReference type="InterPro" id="IPR001000">
    <property type="entry name" value="GH10_dom"/>
</dbReference>
<evidence type="ECO:0000256" key="2">
    <source>
        <dbReference type="ARBA" id="ARBA00007495"/>
    </source>
</evidence>
<evidence type="ECO:0000313" key="12">
    <source>
        <dbReference type="EMBL" id="TYR35541.1"/>
    </source>
</evidence>
<dbReference type="PANTHER" id="PTHR31490:SF88">
    <property type="entry name" value="BETA-XYLANASE"/>
    <property type="match status" value="1"/>
</dbReference>
<evidence type="ECO:0000259" key="11">
    <source>
        <dbReference type="PROSITE" id="PS51760"/>
    </source>
</evidence>
<evidence type="ECO:0000256" key="4">
    <source>
        <dbReference type="ARBA" id="ARBA00022651"/>
    </source>
</evidence>
<keyword evidence="13" id="KW-1185">Reference proteome</keyword>
<keyword evidence="9" id="KW-0624">Polysaccharide degradation</keyword>
<name>A0A5D4H3C3_9SPHI</name>
<dbReference type="InterPro" id="IPR008979">
    <property type="entry name" value="Galactose-bd-like_sf"/>
</dbReference>
<feature type="domain" description="GH10" evidence="11">
    <location>
        <begin position="47"/>
        <end position="714"/>
    </location>
</feature>
<keyword evidence="7" id="KW-0119">Carbohydrate metabolism</keyword>
<proteinExistence type="inferred from homology"/>
<keyword evidence="6 12" id="KW-0378">Hydrolase</keyword>
<dbReference type="GO" id="GO:0031176">
    <property type="term" value="F:endo-1,4-beta-xylanase activity"/>
    <property type="evidence" value="ECO:0007669"/>
    <property type="project" value="UniProtKB-EC"/>
</dbReference>
<feature type="chain" id="PRO_5023038647" description="endo-1,4-beta-xylanase" evidence="10">
    <location>
        <begin position="23"/>
        <end position="719"/>
    </location>
</feature>
<gene>
    <name evidence="12" type="ORF">FXV77_12520</name>
</gene>
<dbReference type="SUPFAM" id="SSF49785">
    <property type="entry name" value="Galactose-binding domain-like"/>
    <property type="match status" value="2"/>
</dbReference>
<dbReference type="PROSITE" id="PS51760">
    <property type="entry name" value="GH10_2"/>
    <property type="match status" value="1"/>
</dbReference>
<dbReference type="PANTHER" id="PTHR31490">
    <property type="entry name" value="GLYCOSYL HYDROLASE"/>
    <property type="match status" value="1"/>
</dbReference>
<protein>
    <recommendedName>
        <fullName evidence="3">endo-1,4-beta-xylanase</fullName>
        <ecNumber evidence="3">3.2.1.8</ecNumber>
    </recommendedName>
</protein>
<evidence type="ECO:0000256" key="5">
    <source>
        <dbReference type="ARBA" id="ARBA00022729"/>
    </source>
</evidence>
<evidence type="ECO:0000256" key="1">
    <source>
        <dbReference type="ARBA" id="ARBA00000681"/>
    </source>
</evidence>
<dbReference type="Pfam" id="PF00331">
    <property type="entry name" value="Glyco_hydro_10"/>
    <property type="match status" value="2"/>
</dbReference>
<dbReference type="EC" id="3.2.1.8" evidence="3"/>
<dbReference type="Proteomes" id="UP000322362">
    <property type="component" value="Unassembled WGS sequence"/>
</dbReference>
<dbReference type="AlphaFoldDB" id="A0A5D4H3C3"/>
<dbReference type="Gene3D" id="3.20.20.80">
    <property type="entry name" value="Glycosidases"/>
    <property type="match status" value="2"/>
</dbReference>
<evidence type="ECO:0000256" key="8">
    <source>
        <dbReference type="ARBA" id="ARBA00023295"/>
    </source>
</evidence>
<sequence>MNLRYKTGTFFFAAALLGSSCAKQFTADFPVDKPESIIAQEDIDSYEPLLSYLDKDANPDFHWGVAVNASDYLGKGVMHRLVNRNFDELVTGNAMKHFSIVQDDGSLNLANVQSLIELAAENEMGIYGHTLVWHAGQNAAYLNSLIAPENIGGPSWDLVTAIDFETDDNANYLYTDNAAVSFTADGQGANDQGRALQLTNTAARANDWDVQFFISLDQSVAVGERYELSIDIKSDAAANYSTQAHRVPYEYMHYDFFGSISSTPEWSTYTREITISEEMAGAGAIAFNLGLNATTYYFDNIAISKFNEEGGSGPVGDSGYALVLSNPSVVNSWEAQTAYDFDAVDANTAFTLSIAAKGSKAGSIGVDLQNSADYSGESFGNISLGTEYQEYTFTLTSTDLRNRFIVNHGTYDGTVYIDDVRLTVAGSTANLIANGDFESGMAGWGGWGNGSNRQLSANGEGYGGPGGSIIEKTPEEKEQIISQALETFIAGMMEVTKGHIKAWDVVNEPISDWPDQYALKTGIGKEDMAADEFYWQDYLGKDYAVKAIQYARQYGDPEDKLFINDYGLEGGGDKCEGLIAYVDYVESKGVTVDGIGTQMHIDINTNKDNIINMYELLAATGKLIKVSELDIGLGDNTQTPNATAEQYAAQAEMYKFVIEKYFEIIPKAQQYGITVWSPLDSPNSQYSFWRKGEPIGLWTETFVRKPAYQAVAEALEKQK</sequence>
<keyword evidence="4 12" id="KW-0858">Xylan degradation</keyword>
<dbReference type="Gene3D" id="2.60.120.260">
    <property type="entry name" value="Galactose-binding domain-like"/>
    <property type="match status" value="2"/>
</dbReference>
<dbReference type="InterPro" id="IPR017853">
    <property type="entry name" value="GH"/>
</dbReference>
<evidence type="ECO:0000256" key="3">
    <source>
        <dbReference type="ARBA" id="ARBA00012590"/>
    </source>
</evidence>
<evidence type="ECO:0000256" key="7">
    <source>
        <dbReference type="ARBA" id="ARBA00023277"/>
    </source>
</evidence>
<dbReference type="PROSITE" id="PS51257">
    <property type="entry name" value="PROKAR_LIPOPROTEIN"/>
    <property type="match status" value="1"/>
</dbReference>
<evidence type="ECO:0000256" key="6">
    <source>
        <dbReference type="ARBA" id="ARBA00022801"/>
    </source>
</evidence>
<reference evidence="12 13" key="1">
    <citation type="submission" date="2019-08" db="EMBL/GenBank/DDBJ databases">
        <title>Phlebobacter frassis gen. nov. sp. nov., a new member of family Sphingobacteriaceae isolated from sand fly rearing media.</title>
        <authorList>
            <person name="Kakumanu M.L."/>
            <person name="Marayati B.F."/>
            <person name="Wada-Katsumata A."/>
            <person name="Wasserberg G."/>
            <person name="Schal C."/>
            <person name="Apperson C.S."/>
            <person name="Ponnusamy L."/>
        </authorList>
    </citation>
    <scope>NUCLEOTIDE SEQUENCE [LARGE SCALE GENOMIC DNA]</scope>
    <source>
        <strain evidence="12 13">SSI9</strain>
    </source>
</reference>
<feature type="signal peptide" evidence="10">
    <location>
        <begin position="1"/>
        <end position="22"/>
    </location>
</feature>
<accession>A0A5D4H3C3</accession>
<dbReference type="RefSeq" id="WP_148919567.1">
    <property type="nucleotide sequence ID" value="NZ_VTAV01000008.1"/>
</dbReference>
<comment type="catalytic activity">
    <reaction evidence="1">
        <text>Endohydrolysis of (1-&gt;4)-beta-D-xylosidic linkages in xylans.</text>
        <dbReference type="EC" id="3.2.1.8"/>
    </reaction>
</comment>
<dbReference type="InterPro" id="IPR044846">
    <property type="entry name" value="GH10"/>
</dbReference>
<comment type="similarity">
    <text evidence="2">Belongs to the glycosyl hydrolase 10 (cellulase F) family.</text>
</comment>
<organism evidence="12 13">
    <name type="scientific">Sphingobacterium phlebotomi</name>
    <dbReference type="NCBI Taxonomy" id="2605433"/>
    <lineage>
        <taxon>Bacteria</taxon>
        <taxon>Pseudomonadati</taxon>
        <taxon>Bacteroidota</taxon>
        <taxon>Sphingobacteriia</taxon>
        <taxon>Sphingobacteriales</taxon>
        <taxon>Sphingobacteriaceae</taxon>
        <taxon>Sphingobacterium</taxon>
    </lineage>
</organism>
<keyword evidence="8 12" id="KW-0326">Glycosidase</keyword>
<keyword evidence="5 10" id="KW-0732">Signal</keyword>
<dbReference type="GO" id="GO:0045493">
    <property type="term" value="P:xylan catabolic process"/>
    <property type="evidence" value="ECO:0007669"/>
    <property type="project" value="UniProtKB-KW"/>
</dbReference>
<dbReference type="EMBL" id="VTAV01000008">
    <property type="protein sequence ID" value="TYR35541.1"/>
    <property type="molecule type" value="Genomic_DNA"/>
</dbReference>
<evidence type="ECO:0000313" key="13">
    <source>
        <dbReference type="Proteomes" id="UP000322362"/>
    </source>
</evidence>
<evidence type="ECO:0000256" key="9">
    <source>
        <dbReference type="ARBA" id="ARBA00023326"/>
    </source>
</evidence>
<evidence type="ECO:0000256" key="10">
    <source>
        <dbReference type="SAM" id="SignalP"/>
    </source>
</evidence>
<dbReference type="SUPFAM" id="SSF51445">
    <property type="entry name" value="(Trans)glycosidases"/>
    <property type="match status" value="1"/>
</dbReference>
<comment type="caution">
    <text evidence="12">The sequence shown here is derived from an EMBL/GenBank/DDBJ whole genome shotgun (WGS) entry which is preliminary data.</text>
</comment>